<evidence type="ECO:0000313" key="3">
    <source>
        <dbReference type="EMBL" id="OJI81773.1"/>
    </source>
</evidence>
<feature type="chain" id="PRO_5012928187" evidence="2">
    <location>
        <begin position="23"/>
        <end position="54"/>
    </location>
</feature>
<reference evidence="4" key="1">
    <citation type="journal article" date="2017" name="Genome Biol.">
        <title>Comparative genomics reveals high biological diversity and specific adaptations in the industrially and medically important fungal genus Aspergillus.</title>
        <authorList>
            <person name="de Vries R.P."/>
            <person name="Riley R."/>
            <person name="Wiebenga A."/>
            <person name="Aguilar-Osorio G."/>
            <person name="Amillis S."/>
            <person name="Uchima C.A."/>
            <person name="Anderluh G."/>
            <person name="Asadollahi M."/>
            <person name="Askin M."/>
            <person name="Barry K."/>
            <person name="Battaglia E."/>
            <person name="Bayram O."/>
            <person name="Benocci T."/>
            <person name="Braus-Stromeyer S.A."/>
            <person name="Caldana C."/>
            <person name="Canovas D."/>
            <person name="Cerqueira G.C."/>
            <person name="Chen F."/>
            <person name="Chen W."/>
            <person name="Choi C."/>
            <person name="Clum A."/>
            <person name="Dos Santos R.A."/>
            <person name="Damasio A.R."/>
            <person name="Diallinas G."/>
            <person name="Emri T."/>
            <person name="Fekete E."/>
            <person name="Flipphi M."/>
            <person name="Freyberg S."/>
            <person name="Gallo A."/>
            <person name="Gournas C."/>
            <person name="Habgood R."/>
            <person name="Hainaut M."/>
            <person name="Harispe M.L."/>
            <person name="Henrissat B."/>
            <person name="Hilden K.S."/>
            <person name="Hope R."/>
            <person name="Hossain A."/>
            <person name="Karabika E."/>
            <person name="Karaffa L."/>
            <person name="Karanyi Z."/>
            <person name="Krasevec N."/>
            <person name="Kuo A."/>
            <person name="Kusch H."/>
            <person name="LaButti K."/>
            <person name="Lagendijk E.L."/>
            <person name="Lapidus A."/>
            <person name="Levasseur A."/>
            <person name="Lindquist E."/>
            <person name="Lipzen A."/>
            <person name="Logrieco A.F."/>
            <person name="MacCabe A."/>
            <person name="Maekelae M.R."/>
            <person name="Malavazi I."/>
            <person name="Melin P."/>
            <person name="Meyer V."/>
            <person name="Mielnichuk N."/>
            <person name="Miskei M."/>
            <person name="Molnar A.P."/>
            <person name="Mule G."/>
            <person name="Ngan C.Y."/>
            <person name="Orejas M."/>
            <person name="Orosz E."/>
            <person name="Ouedraogo J.P."/>
            <person name="Overkamp K.M."/>
            <person name="Park H.-S."/>
            <person name="Perrone G."/>
            <person name="Piumi F."/>
            <person name="Punt P.J."/>
            <person name="Ram A.F."/>
            <person name="Ramon A."/>
            <person name="Rauscher S."/>
            <person name="Record E."/>
            <person name="Riano-Pachon D.M."/>
            <person name="Robert V."/>
            <person name="Roehrig J."/>
            <person name="Ruller R."/>
            <person name="Salamov A."/>
            <person name="Salih N.S."/>
            <person name="Samson R.A."/>
            <person name="Sandor E."/>
            <person name="Sanguinetti M."/>
            <person name="Schuetze T."/>
            <person name="Sepcic K."/>
            <person name="Shelest E."/>
            <person name="Sherlock G."/>
            <person name="Sophianopoulou V."/>
            <person name="Squina F.M."/>
            <person name="Sun H."/>
            <person name="Susca A."/>
            <person name="Todd R.B."/>
            <person name="Tsang A."/>
            <person name="Unkles S.E."/>
            <person name="van de Wiele N."/>
            <person name="van Rossen-Uffink D."/>
            <person name="Oliveira J.V."/>
            <person name="Vesth T.C."/>
            <person name="Visser J."/>
            <person name="Yu J.-H."/>
            <person name="Zhou M."/>
            <person name="Andersen M.R."/>
            <person name="Archer D.B."/>
            <person name="Baker S.E."/>
            <person name="Benoit I."/>
            <person name="Brakhage A.A."/>
            <person name="Braus G.H."/>
            <person name="Fischer R."/>
            <person name="Frisvad J.C."/>
            <person name="Goldman G.H."/>
            <person name="Houbraken J."/>
            <person name="Oakley B."/>
            <person name="Pocsi I."/>
            <person name="Scazzocchio C."/>
            <person name="Seiboth B."/>
            <person name="vanKuyk P.A."/>
            <person name="Wortman J."/>
            <person name="Dyer P.S."/>
            <person name="Grigoriev I.V."/>
        </authorList>
    </citation>
    <scope>NUCLEOTIDE SEQUENCE [LARGE SCALE GENOMIC DNA]</scope>
    <source>
        <strain evidence="4">CBS 134.48</strain>
    </source>
</reference>
<feature type="region of interest" description="Disordered" evidence="1">
    <location>
        <begin position="28"/>
        <end position="54"/>
    </location>
</feature>
<gene>
    <name evidence="3" type="ORF">ASPTUDRAFT_45076</name>
</gene>
<name>A0A1L9MXM3_ASPTC</name>
<proteinExistence type="predicted"/>
<evidence type="ECO:0000256" key="1">
    <source>
        <dbReference type="SAM" id="MobiDB-lite"/>
    </source>
</evidence>
<keyword evidence="4" id="KW-1185">Reference proteome</keyword>
<evidence type="ECO:0000313" key="4">
    <source>
        <dbReference type="Proteomes" id="UP000184304"/>
    </source>
</evidence>
<dbReference type="AlphaFoldDB" id="A0A1L9MXM3"/>
<evidence type="ECO:0000256" key="2">
    <source>
        <dbReference type="SAM" id="SignalP"/>
    </source>
</evidence>
<accession>A0A1L9MXM3</accession>
<sequence length="54" mass="6007">MPTLYPAADLLLFLSAIPLFEALSIYESRPSSTRKTSSTLLPPFTRHPSPYHSS</sequence>
<dbReference type="Proteomes" id="UP000184304">
    <property type="component" value="Unassembled WGS sequence"/>
</dbReference>
<keyword evidence="2" id="KW-0732">Signal</keyword>
<dbReference type="VEuPathDB" id="FungiDB:ASPTUDRAFT_45076"/>
<protein>
    <submittedName>
        <fullName evidence="3">Uncharacterized protein</fullName>
    </submittedName>
</protein>
<organism evidence="3 4">
    <name type="scientific">Aspergillus tubingensis (strain CBS 134.48)</name>
    <dbReference type="NCBI Taxonomy" id="767770"/>
    <lineage>
        <taxon>Eukaryota</taxon>
        <taxon>Fungi</taxon>
        <taxon>Dikarya</taxon>
        <taxon>Ascomycota</taxon>
        <taxon>Pezizomycotina</taxon>
        <taxon>Eurotiomycetes</taxon>
        <taxon>Eurotiomycetidae</taxon>
        <taxon>Eurotiales</taxon>
        <taxon>Aspergillaceae</taxon>
        <taxon>Aspergillus</taxon>
        <taxon>Aspergillus subgen. Circumdati</taxon>
    </lineage>
</organism>
<feature type="signal peptide" evidence="2">
    <location>
        <begin position="1"/>
        <end position="22"/>
    </location>
</feature>
<feature type="compositionally biased region" description="Low complexity" evidence="1">
    <location>
        <begin position="28"/>
        <end position="43"/>
    </location>
</feature>
<dbReference type="EMBL" id="KV878205">
    <property type="protein sequence ID" value="OJI81773.1"/>
    <property type="molecule type" value="Genomic_DNA"/>
</dbReference>